<organism evidence="1">
    <name type="scientific">Arundo donax</name>
    <name type="common">Giant reed</name>
    <name type="synonym">Donax arundinaceus</name>
    <dbReference type="NCBI Taxonomy" id="35708"/>
    <lineage>
        <taxon>Eukaryota</taxon>
        <taxon>Viridiplantae</taxon>
        <taxon>Streptophyta</taxon>
        <taxon>Embryophyta</taxon>
        <taxon>Tracheophyta</taxon>
        <taxon>Spermatophyta</taxon>
        <taxon>Magnoliopsida</taxon>
        <taxon>Liliopsida</taxon>
        <taxon>Poales</taxon>
        <taxon>Poaceae</taxon>
        <taxon>PACMAD clade</taxon>
        <taxon>Arundinoideae</taxon>
        <taxon>Arundineae</taxon>
        <taxon>Arundo</taxon>
    </lineage>
</organism>
<accession>A0A0A9GQF5</accession>
<proteinExistence type="predicted"/>
<evidence type="ECO:0000313" key="1">
    <source>
        <dbReference type="EMBL" id="JAE25599.1"/>
    </source>
</evidence>
<name>A0A0A9GQF5_ARUDO</name>
<protein>
    <submittedName>
        <fullName evidence="1">Uncharacterized protein</fullName>
    </submittedName>
</protein>
<sequence>MKPHEESIETLHEFYQRERKCSNPLVMAGMLSRMAPITYSIQL</sequence>
<reference evidence="1" key="1">
    <citation type="submission" date="2014-09" db="EMBL/GenBank/DDBJ databases">
        <authorList>
            <person name="Magalhaes I.L.F."/>
            <person name="Oliveira U."/>
            <person name="Santos F.R."/>
            <person name="Vidigal T.H.D.A."/>
            <person name="Brescovit A.D."/>
            <person name="Santos A.J."/>
        </authorList>
    </citation>
    <scope>NUCLEOTIDE SEQUENCE</scope>
    <source>
        <tissue evidence="1">Shoot tissue taken approximately 20 cm above the soil surface</tissue>
    </source>
</reference>
<dbReference type="AlphaFoldDB" id="A0A0A9GQF5"/>
<reference evidence="1" key="2">
    <citation type="journal article" date="2015" name="Data Brief">
        <title>Shoot transcriptome of the giant reed, Arundo donax.</title>
        <authorList>
            <person name="Barrero R.A."/>
            <person name="Guerrero F.D."/>
            <person name="Moolhuijzen P."/>
            <person name="Goolsby J.A."/>
            <person name="Tidwell J."/>
            <person name="Bellgard S.E."/>
            <person name="Bellgard M.I."/>
        </authorList>
    </citation>
    <scope>NUCLEOTIDE SEQUENCE</scope>
    <source>
        <tissue evidence="1">Shoot tissue taken approximately 20 cm above the soil surface</tissue>
    </source>
</reference>
<dbReference type="EMBL" id="GBRH01172297">
    <property type="protein sequence ID" value="JAE25599.1"/>
    <property type="molecule type" value="Transcribed_RNA"/>
</dbReference>